<sequence length="57" mass="5932">MRRGRVDRTLVVAGLATIALGALLLLDRLGSIDLRFDYLAPAVLAAIGIVLISAGLS</sequence>
<gene>
    <name evidence="3" type="ORF">OJ997_09410</name>
</gene>
<keyword evidence="1" id="KW-0812">Transmembrane</keyword>
<keyword evidence="1" id="KW-0472">Membrane</keyword>
<protein>
    <submittedName>
        <fullName evidence="3">DUF5668 domain-containing protein</fullName>
    </submittedName>
</protein>
<organism evidence="3 4">
    <name type="scientific">Solirubrobacter phytolaccae</name>
    <dbReference type="NCBI Taxonomy" id="1404360"/>
    <lineage>
        <taxon>Bacteria</taxon>
        <taxon>Bacillati</taxon>
        <taxon>Actinomycetota</taxon>
        <taxon>Thermoleophilia</taxon>
        <taxon>Solirubrobacterales</taxon>
        <taxon>Solirubrobacteraceae</taxon>
        <taxon>Solirubrobacter</taxon>
    </lineage>
</organism>
<evidence type="ECO:0000313" key="4">
    <source>
        <dbReference type="Proteomes" id="UP001147653"/>
    </source>
</evidence>
<name>A0A9X3N8S9_9ACTN</name>
<evidence type="ECO:0000313" key="3">
    <source>
        <dbReference type="EMBL" id="MDA0180510.1"/>
    </source>
</evidence>
<keyword evidence="4" id="KW-1185">Reference proteome</keyword>
<proteinExistence type="predicted"/>
<evidence type="ECO:0000259" key="2">
    <source>
        <dbReference type="Pfam" id="PF18917"/>
    </source>
</evidence>
<dbReference type="RefSeq" id="WP_270024823.1">
    <property type="nucleotide sequence ID" value="NZ_JAPDDP010000013.1"/>
</dbReference>
<accession>A0A9X3N8S9</accession>
<evidence type="ECO:0000256" key="1">
    <source>
        <dbReference type="SAM" id="Phobius"/>
    </source>
</evidence>
<dbReference type="EMBL" id="JAPDDP010000013">
    <property type="protein sequence ID" value="MDA0180510.1"/>
    <property type="molecule type" value="Genomic_DNA"/>
</dbReference>
<feature type="transmembrane region" description="Helical" evidence="1">
    <location>
        <begin position="38"/>
        <end position="56"/>
    </location>
</feature>
<dbReference type="InterPro" id="IPR043726">
    <property type="entry name" value="LiaI-LiaF-like_TM1"/>
</dbReference>
<dbReference type="Pfam" id="PF18917">
    <property type="entry name" value="LiaI-LiaF-like_TM1"/>
    <property type="match status" value="1"/>
</dbReference>
<feature type="domain" description="LiaI-LiaF-like transmembrane region" evidence="2">
    <location>
        <begin position="12"/>
        <end position="52"/>
    </location>
</feature>
<dbReference type="AlphaFoldDB" id="A0A9X3N8S9"/>
<comment type="caution">
    <text evidence="3">The sequence shown here is derived from an EMBL/GenBank/DDBJ whole genome shotgun (WGS) entry which is preliminary data.</text>
</comment>
<reference evidence="3" key="1">
    <citation type="submission" date="2022-10" db="EMBL/GenBank/DDBJ databases">
        <title>The WGS of Solirubrobacter phytolaccae KCTC 29190.</title>
        <authorList>
            <person name="Jiang Z."/>
        </authorList>
    </citation>
    <scope>NUCLEOTIDE SEQUENCE</scope>
    <source>
        <strain evidence="3">KCTC 29190</strain>
    </source>
</reference>
<dbReference type="Proteomes" id="UP001147653">
    <property type="component" value="Unassembled WGS sequence"/>
</dbReference>
<keyword evidence="1" id="KW-1133">Transmembrane helix</keyword>
<feature type="transmembrane region" description="Helical" evidence="1">
    <location>
        <begin position="9"/>
        <end position="26"/>
    </location>
</feature>